<comment type="caution">
    <text evidence="2">The sequence shown here is derived from an EMBL/GenBank/DDBJ whole genome shotgun (WGS) entry which is preliminary data.</text>
</comment>
<dbReference type="Gene3D" id="1.20.120.1630">
    <property type="match status" value="1"/>
</dbReference>
<dbReference type="PANTHER" id="PTHR32251">
    <property type="entry name" value="3-OXO-5-ALPHA-STEROID 4-DEHYDROGENASE"/>
    <property type="match status" value="1"/>
</dbReference>
<dbReference type="AlphaFoldDB" id="A0AAN8NDN8"/>
<feature type="transmembrane region" description="Helical" evidence="1">
    <location>
        <begin position="81"/>
        <end position="97"/>
    </location>
</feature>
<proteinExistence type="predicted"/>
<evidence type="ECO:0000313" key="3">
    <source>
        <dbReference type="Proteomes" id="UP001313282"/>
    </source>
</evidence>
<dbReference type="Pfam" id="PF06966">
    <property type="entry name" value="DUF1295"/>
    <property type="match status" value="1"/>
</dbReference>
<feature type="transmembrane region" description="Helical" evidence="1">
    <location>
        <begin position="153"/>
        <end position="179"/>
    </location>
</feature>
<keyword evidence="1" id="KW-0812">Transmembrane</keyword>
<feature type="transmembrane region" description="Helical" evidence="1">
    <location>
        <begin position="51"/>
        <end position="69"/>
    </location>
</feature>
<gene>
    <name evidence="2" type="ORF">TWF718_001312</name>
</gene>
<dbReference type="GO" id="GO:0016020">
    <property type="term" value="C:membrane"/>
    <property type="evidence" value="ECO:0007669"/>
    <property type="project" value="TreeGrafter"/>
</dbReference>
<dbReference type="EMBL" id="JAVHNR010000001">
    <property type="protein sequence ID" value="KAK6356979.1"/>
    <property type="molecule type" value="Genomic_DNA"/>
</dbReference>
<protein>
    <recommendedName>
        <fullName evidence="4">DUF1295-domain-containing protein</fullName>
    </recommendedName>
</protein>
<evidence type="ECO:0000256" key="1">
    <source>
        <dbReference type="SAM" id="Phobius"/>
    </source>
</evidence>
<keyword evidence="3" id="KW-1185">Reference proteome</keyword>
<keyword evidence="1" id="KW-1133">Transmembrane helix</keyword>
<organism evidence="2 3">
    <name type="scientific">Orbilia javanica</name>
    <dbReference type="NCBI Taxonomy" id="47235"/>
    <lineage>
        <taxon>Eukaryota</taxon>
        <taxon>Fungi</taxon>
        <taxon>Dikarya</taxon>
        <taxon>Ascomycota</taxon>
        <taxon>Pezizomycotina</taxon>
        <taxon>Orbiliomycetes</taxon>
        <taxon>Orbiliales</taxon>
        <taxon>Orbiliaceae</taxon>
        <taxon>Orbilia</taxon>
    </lineage>
</organism>
<dbReference type="Proteomes" id="UP001313282">
    <property type="component" value="Unassembled WGS sequence"/>
</dbReference>
<keyword evidence="1" id="KW-0472">Membrane</keyword>
<reference evidence="2 3" key="1">
    <citation type="submission" date="2019-10" db="EMBL/GenBank/DDBJ databases">
        <authorList>
            <person name="Palmer J.M."/>
        </authorList>
    </citation>
    <scope>NUCLEOTIDE SEQUENCE [LARGE SCALE GENOMIC DNA]</scope>
    <source>
        <strain evidence="2 3">TWF718</strain>
    </source>
</reference>
<dbReference type="PANTHER" id="PTHR32251:SF23">
    <property type="entry name" value="3-OXO-5-ALPHA-STEROID 4-DEHYDROGENASE (DUF1295)"/>
    <property type="match status" value="1"/>
</dbReference>
<dbReference type="InterPro" id="IPR010721">
    <property type="entry name" value="UstE-like"/>
</dbReference>
<sequence length="355" mass="40847">MAAIPSFSNILEIAQSSPNVLQLLQGAINGVQQVAAGELDFFTFYKQTDPLATTALFSIILSVFVFILSEITRNFSQVDRLWSILPAVYIVHYSVWANINNLRTDRVDTVAVVSIIWSIRLTYNYWRKGGYKWASEDYRWDVIRKAIGKPAFFLLNLTFISFGQNFLLVAITTPVYLFLILTKNFPQTDANTTADVVFSRGMALAVLLEFFADQQQWSYHQAKEKFKKTGDVPLGWDSKELERGFVYSGLWAFSRHPNFVGEQLFWALLYQWSAFITDSVYNWTGVGALGYLLLFQGSTWLTELITSNKYEDYKVYQKHVSMFLPRISAVKEGGFYFPEPEEEEEKREEVAKKTK</sequence>
<name>A0AAN8NDN8_9PEZI</name>
<evidence type="ECO:0008006" key="4">
    <source>
        <dbReference type="Google" id="ProtNLM"/>
    </source>
</evidence>
<evidence type="ECO:0000313" key="2">
    <source>
        <dbReference type="EMBL" id="KAK6356979.1"/>
    </source>
</evidence>
<accession>A0AAN8NDN8</accession>